<feature type="transmembrane region" description="Helical" evidence="10">
    <location>
        <begin position="185"/>
        <end position="208"/>
    </location>
</feature>
<comment type="similarity">
    <text evidence="2 9">Belongs to the mitochondrial carrier (TC 2.A.29) family.</text>
</comment>
<evidence type="ECO:0000256" key="8">
    <source>
        <dbReference type="PROSITE-ProRule" id="PRU00282"/>
    </source>
</evidence>
<dbReference type="Proteomes" id="UP001465755">
    <property type="component" value="Unassembled WGS sequence"/>
</dbReference>
<keyword evidence="12" id="KW-1185">Reference proteome</keyword>
<keyword evidence="3 9" id="KW-0813">Transport</keyword>
<dbReference type="InterPro" id="IPR018108">
    <property type="entry name" value="MCP_transmembrane"/>
</dbReference>
<evidence type="ECO:0000256" key="1">
    <source>
        <dbReference type="ARBA" id="ARBA00004141"/>
    </source>
</evidence>
<keyword evidence="6 10" id="KW-1133">Transmembrane helix</keyword>
<dbReference type="EMBL" id="JALJOQ010000049">
    <property type="protein sequence ID" value="KAK9804591.1"/>
    <property type="molecule type" value="Genomic_DNA"/>
</dbReference>
<proteinExistence type="inferred from homology"/>
<gene>
    <name evidence="11" type="ORF">WJX73_004462</name>
</gene>
<evidence type="ECO:0000256" key="5">
    <source>
        <dbReference type="ARBA" id="ARBA00022737"/>
    </source>
</evidence>
<comment type="subcellular location">
    <subcellularLocation>
        <location evidence="1">Membrane</location>
        <topology evidence="1">Multi-pass membrane protein</topology>
    </subcellularLocation>
</comment>
<evidence type="ECO:0000313" key="11">
    <source>
        <dbReference type="EMBL" id="KAK9804591.1"/>
    </source>
</evidence>
<dbReference type="GO" id="GO:0016020">
    <property type="term" value="C:membrane"/>
    <property type="evidence" value="ECO:0007669"/>
    <property type="project" value="UniProtKB-SubCell"/>
</dbReference>
<name>A0AAW1P4D8_9CHLO</name>
<feature type="transmembrane region" description="Helical" evidence="10">
    <location>
        <begin position="20"/>
        <end position="41"/>
    </location>
</feature>
<dbReference type="AlphaFoldDB" id="A0AAW1P4D8"/>
<dbReference type="InterPro" id="IPR023395">
    <property type="entry name" value="MCP_dom_sf"/>
</dbReference>
<keyword evidence="4 8" id="KW-0812">Transmembrane</keyword>
<evidence type="ECO:0000256" key="10">
    <source>
        <dbReference type="SAM" id="Phobius"/>
    </source>
</evidence>
<reference evidence="11 12" key="1">
    <citation type="journal article" date="2024" name="Nat. Commun.">
        <title>Phylogenomics reveals the evolutionary origins of lichenization in chlorophyte algae.</title>
        <authorList>
            <person name="Puginier C."/>
            <person name="Libourel C."/>
            <person name="Otte J."/>
            <person name="Skaloud P."/>
            <person name="Haon M."/>
            <person name="Grisel S."/>
            <person name="Petersen M."/>
            <person name="Berrin J.G."/>
            <person name="Delaux P.M."/>
            <person name="Dal Grande F."/>
            <person name="Keller J."/>
        </authorList>
    </citation>
    <scope>NUCLEOTIDE SEQUENCE [LARGE SCALE GENOMIC DNA]</scope>
    <source>
        <strain evidence="11 12">SAG 2036</strain>
    </source>
</reference>
<keyword evidence="5" id="KW-0677">Repeat</keyword>
<dbReference type="SUPFAM" id="SSF103506">
    <property type="entry name" value="Mitochondrial carrier"/>
    <property type="match status" value="1"/>
</dbReference>
<dbReference type="PROSITE" id="PS50920">
    <property type="entry name" value="SOLCAR"/>
    <property type="match status" value="3"/>
</dbReference>
<dbReference type="PANTHER" id="PTHR45683">
    <property type="entry name" value="MITOCHONDRIAL NICOTINAMIDE ADENINE DINUCLEOTIDE TRANSPORTER 1-RELATED-RELATED"/>
    <property type="match status" value="1"/>
</dbReference>
<dbReference type="FunFam" id="1.50.40.10:FF:000075">
    <property type="entry name" value="Nicotinamide adenine dinucleotide transporter 2, mitochondrial"/>
    <property type="match status" value="1"/>
</dbReference>
<feature type="repeat" description="Solcar" evidence="8">
    <location>
        <begin position="226"/>
        <end position="311"/>
    </location>
</feature>
<evidence type="ECO:0000256" key="9">
    <source>
        <dbReference type="RuleBase" id="RU000488"/>
    </source>
</evidence>
<dbReference type="Pfam" id="PF00153">
    <property type="entry name" value="Mito_carr"/>
    <property type="match status" value="3"/>
</dbReference>
<dbReference type="PRINTS" id="PR00926">
    <property type="entry name" value="MITOCARRIER"/>
</dbReference>
<feature type="repeat" description="Solcar" evidence="8">
    <location>
        <begin position="15"/>
        <end position="103"/>
    </location>
</feature>
<dbReference type="GO" id="GO:0015215">
    <property type="term" value="F:nucleotide transmembrane transporter activity"/>
    <property type="evidence" value="ECO:0007669"/>
    <property type="project" value="UniProtKB-ARBA"/>
</dbReference>
<dbReference type="InterPro" id="IPR002067">
    <property type="entry name" value="MCP"/>
</dbReference>
<evidence type="ECO:0000256" key="2">
    <source>
        <dbReference type="ARBA" id="ARBA00006375"/>
    </source>
</evidence>
<evidence type="ECO:0000256" key="6">
    <source>
        <dbReference type="ARBA" id="ARBA00022989"/>
    </source>
</evidence>
<dbReference type="InterPro" id="IPR044712">
    <property type="entry name" value="SLC25A32-like"/>
</dbReference>
<evidence type="ECO:0000256" key="3">
    <source>
        <dbReference type="ARBA" id="ARBA00022448"/>
    </source>
</evidence>
<evidence type="ECO:0000256" key="7">
    <source>
        <dbReference type="ARBA" id="ARBA00023136"/>
    </source>
</evidence>
<evidence type="ECO:0008006" key="13">
    <source>
        <dbReference type="Google" id="ProtNLM"/>
    </source>
</evidence>
<keyword evidence="7 8" id="KW-0472">Membrane</keyword>
<sequence length="327" mass="35910">MPVDPFPWRSAHWDDPAVVSLLAGGLAGALTATFVCPLDVLKTRLQVQRRATAPKYYGIPGSLRTIFNTEGLPGLYRGLTPTLFALLPNWAVYFTVYERLKISLGKRTRGENSTHHWHPSAVHMMAAAGAGVATMTITNPLWVVKTRLQTQHMGVRMGRATGGKAPLYKGTFDCLRRIRREEGLAGLYSGLLPSLIGVAHVAIQFPLYEAIKARLALQHDKDPSNLRATDLMIASATSKMIASTATYPHEVVRAHMHVAGSGPFQGFVRTCQQIFSDEGVKGFYRGCTTNLLRTTPAAALTFTSFELLARQLRALGQRQRLREANGQ</sequence>
<organism evidence="11 12">
    <name type="scientific">Symbiochloris irregularis</name>
    <dbReference type="NCBI Taxonomy" id="706552"/>
    <lineage>
        <taxon>Eukaryota</taxon>
        <taxon>Viridiplantae</taxon>
        <taxon>Chlorophyta</taxon>
        <taxon>core chlorophytes</taxon>
        <taxon>Trebouxiophyceae</taxon>
        <taxon>Trebouxiales</taxon>
        <taxon>Trebouxiaceae</taxon>
        <taxon>Symbiochloris</taxon>
    </lineage>
</organism>
<protein>
    <recommendedName>
        <fullName evidence="13">Mitochondrial carrier protein</fullName>
    </recommendedName>
</protein>
<comment type="caution">
    <text evidence="11">The sequence shown here is derived from an EMBL/GenBank/DDBJ whole genome shotgun (WGS) entry which is preliminary data.</text>
</comment>
<accession>A0AAW1P4D8</accession>
<dbReference type="Gene3D" id="1.50.40.10">
    <property type="entry name" value="Mitochondrial carrier domain"/>
    <property type="match status" value="2"/>
</dbReference>
<evidence type="ECO:0000256" key="4">
    <source>
        <dbReference type="ARBA" id="ARBA00022692"/>
    </source>
</evidence>
<evidence type="ECO:0000313" key="12">
    <source>
        <dbReference type="Proteomes" id="UP001465755"/>
    </source>
</evidence>
<feature type="repeat" description="Solcar" evidence="8">
    <location>
        <begin position="118"/>
        <end position="214"/>
    </location>
</feature>